<dbReference type="InterPro" id="IPR018247">
    <property type="entry name" value="EF_Hand_1_Ca_BS"/>
</dbReference>
<dbReference type="AlphaFoldDB" id="A0A096AFL0"/>
<dbReference type="PROSITE" id="PS00018">
    <property type="entry name" value="EF_HAND_1"/>
    <property type="match status" value="1"/>
</dbReference>
<evidence type="ECO:0000313" key="2">
    <source>
        <dbReference type="Proteomes" id="UP000029525"/>
    </source>
</evidence>
<reference evidence="1 2" key="1">
    <citation type="submission" date="2014-07" db="EMBL/GenBank/DDBJ databases">
        <authorList>
            <person name="McCorrison J."/>
            <person name="Sanka R."/>
            <person name="Torralba M."/>
            <person name="Gillis M."/>
            <person name="Haft D.H."/>
            <person name="Methe B."/>
            <person name="Sutton G."/>
            <person name="Nelson K.E."/>
        </authorList>
    </citation>
    <scope>NUCLEOTIDE SEQUENCE [LARGE SCALE GENOMIC DNA]</scope>
    <source>
        <strain evidence="1 2">DNF00320</strain>
    </source>
</reference>
<gene>
    <name evidence="1" type="ORF">HMPREF0647_02905</name>
</gene>
<dbReference type="OrthoDB" id="1082851at2"/>
<protein>
    <recommendedName>
        <fullName evidence="3">Glycine zipper domain-containing protein</fullName>
    </recommendedName>
</protein>
<accession>A0A096AFL0</accession>
<proteinExistence type="predicted"/>
<organism evidence="1 2">
    <name type="scientific">Prevotella bivia DNF00320</name>
    <dbReference type="NCBI Taxonomy" id="1401068"/>
    <lineage>
        <taxon>Bacteria</taxon>
        <taxon>Pseudomonadati</taxon>
        <taxon>Bacteroidota</taxon>
        <taxon>Bacteroidia</taxon>
        <taxon>Bacteroidales</taxon>
        <taxon>Prevotellaceae</taxon>
        <taxon>Prevotella</taxon>
    </lineage>
</organism>
<evidence type="ECO:0008006" key="3">
    <source>
        <dbReference type="Google" id="ProtNLM"/>
    </source>
</evidence>
<dbReference type="EMBL" id="JRNQ01000017">
    <property type="protein sequence ID" value="KGF45286.1"/>
    <property type="molecule type" value="Genomic_DNA"/>
</dbReference>
<dbReference type="Proteomes" id="UP000029525">
    <property type="component" value="Unassembled WGS sequence"/>
</dbReference>
<evidence type="ECO:0000313" key="1">
    <source>
        <dbReference type="EMBL" id="KGF45286.1"/>
    </source>
</evidence>
<name>A0A096AFL0_9BACT</name>
<dbReference type="PROSITE" id="PS51257">
    <property type="entry name" value="PROKAR_LIPOPROTEIN"/>
    <property type="match status" value="1"/>
</dbReference>
<comment type="caution">
    <text evidence="1">The sequence shown here is derived from an EMBL/GenBank/DDBJ whole genome shotgun (WGS) entry which is preliminary data.</text>
</comment>
<sequence>MKKGIIVGMASLILLTSCGTYTSTGASLGGILGSAIGGIAGGGRGSDIGTIIGMAGGAIIGAAADNRVQQRERQEVHDHYERVMQNKEHGYNSYNGISLDTDDMYSNITSEPFSRVSPSTDPSGFDSLNTGDDRLYDFNGSDYAGNYSAVQPVTKVPSQSGVVRLADGYEYTPNISIVNARFVDDNQDGVLSRGELGKIIFEIMNNGDHELIDVQPSVLETSGNTHIYISPSVHIESLMPSKGVRYTAIVKADNKLKNGLVKFAITVLQGRKSISKVTEFVVQTKK</sequence>
<dbReference type="RefSeq" id="WP_036866255.1">
    <property type="nucleotide sequence ID" value="NZ_JRNQ01000017.1"/>
</dbReference>